<comment type="caution">
    <text evidence="1">The sequence shown here is derived from an EMBL/GenBank/DDBJ whole genome shotgun (WGS) entry which is preliminary data.</text>
</comment>
<evidence type="ECO:0000313" key="1">
    <source>
        <dbReference type="EMBL" id="RRV05475.1"/>
    </source>
</evidence>
<dbReference type="AlphaFoldDB" id="A0A427DPY6"/>
<gene>
    <name evidence="1" type="ORF">EGJ28_21290</name>
</gene>
<evidence type="ECO:0000313" key="2">
    <source>
        <dbReference type="Proteomes" id="UP000276506"/>
    </source>
</evidence>
<accession>A0A427DPY6</accession>
<name>A0A427DPY6_9GAMM</name>
<dbReference type="Proteomes" id="UP000276506">
    <property type="component" value="Unassembled WGS sequence"/>
</dbReference>
<reference evidence="1 2" key="1">
    <citation type="submission" date="2018-10" db="EMBL/GenBank/DDBJ databases">
        <title>Transmission dynamics of multidrug resistant bacteria on intensive care unit surfaces.</title>
        <authorList>
            <person name="D'Souza A.W."/>
            <person name="Potter R.F."/>
            <person name="Wallace M."/>
            <person name="Shupe A."/>
            <person name="Patel S."/>
            <person name="Sun S."/>
            <person name="Gul D."/>
            <person name="Kwon J.H."/>
            <person name="Andleeb S."/>
            <person name="Burnham C.-A.D."/>
            <person name="Dantas G."/>
        </authorList>
    </citation>
    <scope>NUCLEOTIDE SEQUENCE [LARGE SCALE GENOMIC DNA]</scope>
    <source>
        <strain evidence="1 2">PX_177</strain>
    </source>
</reference>
<organism evidence="1 2">
    <name type="scientific">Stutzerimonas xanthomarina</name>
    <dbReference type="NCBI Taxonomy" id="271420"/>
    <lineage>
        <taxon>Bacteria</taxon>
        <taxon>Pseudomonadati</taxon>
        <taxon>Pseudomonadota</taxon>
        <taxon>Gammaproteobacteria</taxon>
        <taxon>Pseudomonadales</taxon>
        <taxon>Pseudomonadaceae</taxon>
        <taxon>Stutzerimonas</taxon>
    </lineage>
</organism>
<sequence>MTERSCKWLKTRPKPVEVQQAMAAIGRNVAAGKLKNDDDVQMTVEFLTEYFVEQGGDLCDLPNVVDTINPGSPAATVQPATGCVFDLSPLCPEVAAAPVLSYAEKRKVFEQLRGQLARPGHF</sequence>
<dbReference type="EMBL" id="RHQL01000018">
    <property type="protein sequence ID" value="RRV05475.1"/>
    <property type="molecule type" value="Genomic_DNA"/>
</dbReference>
<protein>
    <submittedName>
        <fullName evidence="1">Uncharacterized protein</fullName>
    </submittedName>
</protein>
<proteinExistence type="predicted"/>